<comment type="caution">
    <text evidence="2">The sequence shown here is derived from an EMBL/GenBank/DDBJ whole genome shotgun (WGS) entry which is preliminary data.</text>
</comment>
<name>A0ABT8EJQ7_9BURK</name>
<organism evidence="2 3">
    <name type="scientific">Alcaligenes endophyticus</name>
    <dbReference type="NCBI Taxonomy" id="1929088"/>
    <lineage>
        <taxon>Bacteria</taxon>
        <taxon>Pseudomonadati</taxon>
        <taxon>Pseudomonadota</taxon>
        <taxon>Betaproteobacteria</taxon>
        <taxon>Burkholderiales</taxon>
        <taxon>Alcaligenaceae</taxon>
        <taxon>Alcaligenes</taxon>
    </lineage>
</organism>
<feature type="domain" description="EAL" evidence="1">
    <location>
        <begin position="155"/>
        <end position="407"/>
    </location>
</feature>
<dbReference type="PANTHER" id="PTHR33121:SF23">
    <property type="entry name" value="CYCLIC DI-GMP PHOSPHODIESTERASE PDEB"/>
    <property type="match status" value="1"/>
</dbReference>
<dbReference type="Proteomes" id="UP001168613">
    <property type="component" value="Unassembled WGS sequence"/>
</dbReference>
<dbReference type="EMBL" id="JAJHNU010000002">
    <property type="protein sequence ID" value="MDN4121524.1"/>
    <property type="molecule type" value="Genomic_DNA"/>
</dbReference>
<evidence type="ECO:0000313" key="2">
    <source>
        <dbReference type="EMBL" id="MDN4121524.1"/>
    </source>
</evidence>
<dbReference type="Pfam" id="PF00563">
    <property type="entry name" value="EAL"/>
    <property type="match status" value="1"/>
</dbReference>
<reference evidence="2" key="1">
    <citation type="submission" date="2021-11" db="EMBL/GenBank/DDBJ databases">
        <title>Draft genome sequence of Alcaligenes endophyticus type strain CCUG 75668T.</title>
        <authorList>
            <person name="Salva-Serra F."/>
            <person name="Duran R.E."/>
            <person name="Seeger M."/>
            <person name="Moore E.R.B."/>
            <person name="Jaen-Luchoro D."/>
        </authorList>
    </citation>
    <scope>NUCLEOTIDE SEQUENCE</scope>
    <source>
        <strain evidence="2">CCUG 75668</strain>
    </source>
</reference>
<dbReference type="PROSITE" id="PS50883">
    <property type="entry name" value="EAL"/>
    <property type="match status" value="1"/>
</dbReference>
<gene>
    <name evidence="2" type="ORF">LMS43_09500</name>
</gene>
<dbReference type="Gene3D" id="3.20.20.450">
    <property type="entry name" value="EAL domain"/>
    <property type="match status" value="1"/>
</dbReference>
<evidence type="ECO:0000259" key="1">
    <source>
        <dbReference type="PROSITE" id="PS50883"/>
    </source>
</evidence>
<keyword evidence="3" id="KW-1185">Reference proteome</keyword>
<dbReference type="InterPro" id="IPR035919">
    <property type="entry name" value="EAL_sf"/>
</dbReference>
<dbReference type="CDD" id="cd01948">
    <property type="entry name" value="EAL"/>
    <property type="match status" value="1"/>
</dbReference>
<dbReference type="SMART" id="SM00052">
    <property type="entry name" value="EAL"/>
    <property type="match status" value="1"/>
</dbReference>
<protein>
    <submittedName>
        <fullName evidence="2">EAL domain-containing protein</fullName>
    </submittedName>
</protein>
<dbReference type="RefSeq" id="WP_266124196.1">
    <property type="nucleotide sequence ID" value="NZ_JAJHNU010000002.1"/>
</dbReference>
<evidence type="ECO:0000313" key="3">
    <source>
        <dbReference type="Proteomes" id="UP001168613"/>
    </source>
</evidence>
<dbReference type="InterPro" id="IPR001633">
    <property type="entry name" value="EAL_dom"/>
</dbReference>
<dbReference type="SUPFAM" id="SSF141868">
    <property type="entry name" value="EAL domain-like"/>
    <property type="match status" value="1"/>
</dbReference>
<accession>A0ABT8EJQ7</accession>
<dbReference type="PANTHER" id="PTHR33121">
    <property type="entry name" value="CYCLIC DI-GMP PHOSPHODIESTERASE PDEF"/>
    <property type="match status" value="1"/>
</dbReference>
<sequence length="436" mass="48109">MNAPLIQYLPNSLRVAAENQNCFLIGVANGKALCNAYGLHYFQHAFLTAVQERLRPFGVSTNDVAVVNDLLLLVGCNNSHLSSADGKESYLEHIKAALCYEPIKCGFTQIQINVFVSPLELSTREATPSPSLRSLANAIAFSNIEPRECETTREDMLAATLFYTEMQSGKISLAFQPVVCTTDGQRILYYEVLLRRSISESSLSSPTSCEPIVQALERLHHTERLDASVLWSVLHMLHQHSDIQLACNISPLSLHDEAWWRPIISALKNAPTLAARLTLEITETTSTFDLQAAVRVLNSLRQLGCTVAIAMGKAGLNSLRLAQECNPKIIKINKNVLHKTRNHGVNSISEYVSKVSHNLSQHLIAVGVETDEDLQVSIEAGANAAQGHIIRPPSLLPPWSDATPFYIQDRFAPPPLTPTQLFKGLLTKEEAYESHL</sequence>
<dbReference type="InterPro" id="IPR050706">
    <property type="entry name" value="Cyclic-di-GMP_PDE-like"/>
</dbReference>
<proteinExistence type="predicted"/>